<accession>A0A3E2GUW7</accession>
<protein>
    <submittedName>
        <fullName evidence="2">Uncharacterized protein</fullName>
    </submittedName>
</protein>
<dbReference type="AlphaFoldDB" id="A0A3E2GUW7"/>
<proteinExistence type="predicted"/>
<feature type="non-terminal residue" evidence="2">
    <location>
        <position position="341"/>
    </location>
</feature>
<evidence type="ECO:0000256" key="1">
    <source>
        <dbReference type="SAM" id="Coils"/>
    </source>
</evidence>
<keyword evidence="3" id="KW-1185">Reference proteome</keyword>
<sequence>MPRTSSAMIAQRLDEAIEWYFDNQDPEDSATITATARIFNLKINTLRKAIQRHSTPTKGSKQGKGQPPFLKPHQIDALCSHITTQAYDGNPLNKAMLMRAAKHLHGTDKEPSENEIRKENIYNMNETEFRISVVEEDYMKVPFKTEIIQHAFRDSVDLTRAKQAVTLSAWKHFSEAKARSRKRVTRSKDGKNLFDLRELIEVKKREEEEALEKQAKTLEKKQESMLQKLYLEDLKAWKAKEKECKAAIACITKYKKNRFHLVPTELLLETPNKPIDPATIRRSITLVDDEDIDIILKRDSGRLNSVIDDHIAETSTPTVQLEQETGVTKPSWMDLDFIEFE</sequence>
<organism evidence="2 3">
    <name type="scientific">Scytalidium lignicola</name>
    <name type="common">Hyphomycete</name>
    <dbReference type="NCBI Taxonomy" id="5539"/>
    <lineage>
        <taxon>Eukaryota</taxon>
        <taxon>Fungi</taxon>
        <taxon>Dikarya</taxon>
        <taxon>Ascomycota</taxon>
        <taxon>Pezizomycotina</taxon>
        <taxon>Leotiomycetes</taxon>
        <taxon>Leotiomycetes incertae sedis</taxon>
        <taxon>Scytalidium</taxon>
    </lineage>
</organism>
<gene>
    <name evidence="2" type="ORF">B7463_g11456</name>
</gene>
<comment type="caution">
    <text evidence="2">The sequence shown here is derived from an EMBL/GenBank/DDBJ whole genome shotgun (WGS) entry which is preliminary data.</text>
</comment>
<feature type="coiled-coil region" evidence="1">
    <location>
        <begin position="196"/>
        <end position="228"/>
    </location>
</feature>
<reference evidence="2 3" key="1">
    <citation type="submission" date="2018-05" db="EMBL/GenBank/DDBJ databases">
        <title>Draft genome sequence of Scytalidium lignicola DSM 105466, a ubiquitous saprotrophic fungus.</title>
        <authorList>
            <person name="Buettner E."/>
            <person name="Gebauer A.M."/>
            <person name="Hofrichter M."/>
            <person name="Liers C."/>
            <person name="Kellner H."/>
        </authorList>
    </citation>
    <scope>NUCLEOTIDE SEQUENCE [LARGE SCALE GENOMIC DNA]</scope>
    <source>
        <strain evidence="2 3">DSM 105466</strain>
    </source>
</reference>
<dbReference type="EMBL" id="NCSJ02000391">
    <property type="protein sequence ID" value="RFU24886.1"/>
    <property type="molecule type" value="Genomic_DNA"/>
</dbReference>
<feature type="non-terminal residue" evidence="2">
    <location>
        <position position="1"/>
    </location>
</feature>
<evidence type="ECO:0000313" key="3">
    <source>
        <dbReference type="Proteomes" id="UP000258309"/>
    </source>
</evidence>
<name>A0A3E2GUW7_SCYLI</name>
<keyword evidence="1" id="KW-0175">Coiled coil</keyword>
<evidence type="ECO:0000313" key="2">
    <source>
        <dbReference type="EMBL" id="RFU24886.1"/>
    </source>
</evidence>
<dbReference type="Proteomes" id="UP000258309">
    <property type="component" value="Unassembled WGS sequence"/>
</dbReference>